<keyword evidence="3" id="KW-0378">Hydrolase</keyword>
<dbReference type="InterPro" id="IPR036046">
    <property type="entry name" value="Acylphosphatase-like_dom_sf"/>
</dbReference>
<sequence>VWFRKYTQNKAKELGLTGWVRNEANGTVALVAEGGDEPLKKLTKWLQRGSPGAKVNTVNVNWEEARETLKTFEIIR</sequence>
<dbReference type="InterPro" id="IPR020456">
    <property type="entry name" value="Acylphosphatase"/>
</dbReference>
<dbReference type="PROSITE" id="PS51160">
    <property type="entry name" value="ACYLPHOSPHATASE_3"/>
    <property type="match status" value="1"/>
</dbReference>
<evidence type="ECO:0000256" key="4">
    <source>
        <dbReference type="ARBA" id="ARBA00047645"/>
    </source>
</evidence>
<proteinExistence type="inferred from homology"/>
<dbReference type="Pfam" id="PF00708">
    <property type="entry name" value="Acylphosphatase"/>
    <property type="match status" value="1"/>
</dbReference>
<dbReference type="EC" id="3.6.1.7" evidence="2"/>
<comment type="catalytic activity">
    <reaction evidence="4">
        <text>an acyl phosphate + H2O = a carboxylate + phosphate + H(+)</text>
        <dbReference type="Rhea" id="RHEA:14965"/>
        <dbReference type="ChEBI" id="CHEBI:15377"/>
        <dbReference type="ChEBI" id="CHEBI:15378"/>
        <dbReference type="ChEBI" id="CHEBI:29067"/>
        <dbReference type="ChEBI" id="CHEBI:43474"/>
        <dbReference type="ChEBI" id="CHEBI:59918"/>
        <dbReference type="EC" id="3.6.1.7"/>
    </reaction>
</comment>
<dbReference type="EMBL" id="UINC01000984">
    <property type="protein sequence ID" value="SUZ66443.1"/>
    <property type="molecule type" value="Genomic_DNA"/>
</dbReference>
<dbReference type="PROSITE" id="PS00151">
    <property type="entry name" value="ACYLPHOSPHATASE_2"/>
    <property type="match status" value="1"/>
</dbReference>
<name>A0A381PLW4_9ZZZZ</name>
<evidence type="ECO:0000259" key="5">
    <source>
        <dbReference type="PROSITE" id="PS51160"/>
    </source>
</evidence>
<feature type="non-terminal residue" evidence="6">
    <location>
        <position position="1"/>
    </location>
</feature>
<dbReference type="SUPFAM" id="SSF54975">
    <property type="entry name" value="Acylphosphatase/BLUF domain-like"/>
    <property type="match status" value="1"/>
</dbReference>
<dbReference type="GO" id="GO:0003998">
    <property type="term" value="F:acylphosphatase activity"/>
    <property type="evidence" value="ECO:0007669"/>
    <property type="project" value="UniProtKB-EC"/>
</dbReference>
<dbReference type="PANTHER" id="PTHR10029:SF3">
    <property type="entry name" value="ACYLPHOSPHATASE-RELATED"/>
    <property type="match status" value="1"/>
</dbReference>
<feature type="domain" description="Acylphosphatase-like" evidence="5">
    <location>
        <begin position="1"/>
        <end position="76"/>
    </location>
</feature>
<dbReference type="PANTHER" id="PTHR10029">
    <property type="entry name" value="ACYLPHOSPHATASE"/>
    <property type="match status" value="1"/>
</dbReference>
<dbReference type="InterPro" id="IPR017968">
    <property type="entry name" value="Acylphosphatase_CS"/>
</dbReference>
<evidence type="ECO:0000256" key="2">
    <source>
        <dbReference type="ARBA" id="ARBA00012150"/>
    </source>
</evidence>
<organism evidence="6">
    <name type="scientific">marine metagenome</name>
    <dbReference type="NCBI Taxonomy" id="408172"/>
    <lineage>
        <taxon>unclassified sequences</taxon>
        <taxon>metagenomes</taxon>
        <taxon>ecological metagenomes</taxon>
    </lineage>
</organism>
<evidence type="ECO:0000256" key="1">
    <source>
        <dbReference type="ARBA" id="ARBA00005614"/>
    </source>
</evidence>
<dbReference type="AlphaFoldDB" id="A0A381PLW4"/>
<evidence type="ECO:0000313" key="6">
    <source>
        <dbReference type="EMBL" id="SUZ66443.1"/>
    </source>
</evidence>
<dbReference type="InterPro" id="IPR001792">
    <property type="entry name" value="Acylphosphatase-like_dom"/>
</dbReference>
<gene>
    <name evidence="6" type="ORF">METZ01_LOCUS19297</name>
</gene>
<dbReference type="Gene3D" id="3.30.70.100">
    <property type="match status" value="1"/>
</dbReference>
<protein>
    <recommendedName>
        <fullName evidence="2">acylphosphatase</fullName>
        <ecNumber evidence="2">3.6.1.7</ecNumber>
    </recommendedName>
</protein>
<accession>A0A381PLW4</accession>
<reference evidence="6" key="1">
    <citation type="submission" date="2018-05" db="EMBL/GenBank/DDBJ databases">
        <authorList>
            <person name="Lanie J.A."/>
            <person name="Ng W.-L."/>
            <person name="Kazmierczak K.M."/>
            <person name="Andrzejewski T.M."/>
            <person name="Davidsen T.M."/>
            <person name="Wayne K.J."/>
            <person name="Tettelin H."/>
            <person name="Glass J.I."/>
            <person name="Rusch D."/>
            <person name="Podicherti R."/>
            <person name="Tsui H.-C.T."/>
            <person name="Winkler M.E."/>
        </authorList>
    </citation>
    <scope>NUCLEOTIDE SEQUENCE</scope>
</reference>
<evidence type="ECO:0000256" key="3">
    <source>
        <dbReference type="ARBA" id="ARBA00022801"/>
    </source>
</evidence>
<comment type="similarity">
    <text evidence="1">Belongs to the acylphosphatase family.</text>
</comment>